<evidence type="ECO:0000313" key="9">
    <source>
        <dbReference type="Proteomes" id="UP001321473"/>
    </source>
</evidence>
<comment type="caution">
    <text evidence="5">Lacks conserved residue(s) required for the propagation of feature annotation.</text>
</comment>
<dbReference type="GO" id="GO:0000785">
    <property type="term" value="C:chromatin"/>
    <property type="evidence" value="ECO:0007669"/>
    <property type="project" value="TreeGrafter"/>
</dbReference>
<keyword evidence="2 5" id="KW-0238">DNA-binding</keyword>
<dbReference type="Pfam" id="PF00907">
    <property type="entry name" value="T-box"/>
    <property type="match status" value="1"/>
</dbReference>
<dbReference type="GO" id="GO:0045893">
    <property type="term" value="P:positive regulation of DNA-templated transcription"/>
    <property type="evidence" value="ECO:0007669"/>
    <property type="project" value="InterPro"/>
</dbReference>
<dbReference type="PANTHER" id="PTHR11267">
    <property type="entry name" value="T-BOX PROTEIN-RELATED"/>
    <property type="match status" value="1"/>
</dbReference>
<dbReference type="PROSITE" id="PS50252">
    <property type="entry name" value="TBOX_3"/>
    <property type="match status" value="1"/>
</dbReference>
<feature type="domain" description="T-box" evidence="7">
    <location>
        <begin position="1"/>
        <end position="61"/>
    </location>
</feature>
<reference evidence="8 9" key="1">
    <citation type="journal article" date="2023" name="Arcadia Sci">
        <title>De novo assembly of a long-read Amblyomma americanum tick genome.</title>
        <authorList>
            <person name="Chou S."/>
            <person name="Poskanzer K.E."/>
            <person name="Rollins M."/>
            <person name="Thuy-Boun P.S."/>
        </authorList>
    </citation>
    <scope>NUCLEOTIDE SEQUENCE [LARGE SCALE GENOMIC DNA]</scope>
    <source>
        <strain evidence="8">F_SG_1</strain>
        <tissue evidence="8">Salivary glands</tissue>
    </source>
</reference>
<protein>
    <recommendedName>
        <fullName evidence="7">T-box domain-containing protein</fullName>
    </recommendedName>
</protein>
<dbReference type="GO" id="GO:0005634">
    <property type="term" value="C:nucleus"/>
    <property type="evidence" value="ECO:0007669"/>
    <property type="project" value="UniProtKB-SubCell"/>
</dbReference>
<keyword evidence="1" id="KW-0805">Transcription regulation</keyword>
<evidence type="ECO:0000256" key="5">
    <source>
        <dbReference type="PROSITE-ProRule" id="PRU00201"/>
    </source>
</evidence>
<proteinExistence type="predicted"/>
<comment type="subcellular location">
    <subcellularLocation>
        <location evidence="5">Nucleus</location>
    </subcellularLocation>
</comment>
<evidence type="ECO:0000256" key="4">
    <source>
        <dbReference type="ARBA" id="ARBA00023242"/>
    </source>
</evidence>
<organism evidence="8 9">
    <name type="scientific">Amblyomma americanum</name>
    <name type="common">Lone star tick</name>
    <dbReference type="NCBI Taxonomy" id="6943"/>
    <lineage>
        <taxon>Eukaryota</taxon>
        <taxon>Metazoa</taxon>
        <taxon>Ecdysozoa</taxon>
        <taxon>Arthropoda</taxon>
        <taxon>Chelicerata</taxon>
        <taxon>Arachnida</taxon>
        <taxon>Acari</taxon>
        <taxon>Parasitiformes</taxon>
        <taxon>Ixodida</taxon>
        <taxon>Ixodoidea</taxon>
        <taxon>Ixodidae</taxon>
        <taxon>Amblyomminae</taxon>
        <taxon>Amblyomma</taxon>
    </lineage>
</organism>
<accession>A0AAQ4EII3</accession>
<dbReference type="Proteomes" id="UP001321473">
    <property type="component" value="Unassembled WGS sequence"/>
</dbReference>
<dbReference type="EMBL" id="JARKHS020015374">
    <property type="protein sequence ID" value="KAK8774484.1"/>
    <property type="molecule type" value="Genomic_DNA"/>
</dbReference>
<evidence type="ECO:0000256" key="6">
    <source>
        <dbReference type="SAM" id="MobiDB-lite"/>
    </source>
</evidence>
<evidence type="ECO:0000256" key="1">
    <source>
        <dbReference type="ARBA" id="ARBA00023015"/>
    </source>
</evidence>
<keyword evidence="3" id="KW-0804">Transcription</keyword>
<feature type="region of interest" description="Disordered" evidence="6">
    <location>
        <begin position="80"/>
        <end position="110"/>
    </location>
</feature>
<sequence>MRKYVPRVHVFAGSDVQHLDYRRFKTFVFPETSFISVTSYQSEQIIALKIQNNPYARSFCTNGDRRSVLKRLLDEESASDEDINGNSSKFRPLISLDGPEVPRSSPPRNITATTATQQRVLNSCPALVTSPAIPPYPCPYSPQPCFSYPAYATCLDWCPPLYGLGHQPYGYADAVGSCRSYVPSPYLSPAATASLLPPIYLPTLSASQSVGAMSVTSGLSVTSSLSASSAAATSLLSSATSPLSSAATVSSATPSFPIMSLSSADGTAASQPSLSNATL</sequence>
<comment type="caution">
    <text evidence="8">The sequence shown here is derived from an EMBL/GenBank/DDBJ whole genome shotgun (WGS) entry which is preliminary data.</text>
</comment>
<name>A0AAQ4EII3_AMBAM</name>
<keyword evidence="4 5" id="KW-0539">Nucleus</keyword>
<dbReference type="PANTHER" id="PTHR11267:SF181">
    <property type="entry name" value="OPTOMOTOR-BLIND PROTEIN"/>
    <property type="match status" value="1"/>
</dbReference>
<dbReference type="InterPro" id="IPR008967">
    <property type="entry name" value="p53-like_TF_DNA-bd_sf"/>
</dbReference>
<dbReference type="Gene3D" id="2.60.40.820">
    <property type="entry name" value="Transcription factor, T-box"/>
    <property type="match status" value="1"/>
</dbReference>
<dbReference type="InterPro" id="IPR001699">
    <property type="entry name" value="TF_T-box"/>
</dbReference>
<evidence type="ECO:0000259" key="7">
    <source>
        <dbReference type="PROSITE" id="PS50252"/>
    </source>
</evidence>
<dbReference type="SUPFAM" id="SSF49417">
    <property type="entry name" value="p53-like transcription factors"/>
    <property type="match status" value="1"/>
</dbReference>
<gene>
    <name evidence="8" type="ORF">V5799_010984</name>
</gene>
<keyword evidence="9" id="KW-1185">Reference proteome</keyword>
<evidence type="ECO:0000313" key="8">
    <source>
        <dbReference type="EMBL" id="KAK8774484.1"/>
    </source>
</evidence>
<dbReference type="InterPro" id="IPR036960">
    <property type="entry name" value="T-box_sf"/>
</dbReference>
<dbReference type="GO" id="GO:0000981">
    <property type="term" value="F:DNA-binding transcription factor activity, RNA polymerase II-specific"/>
    <property type="evidence" value="ECO:0007669"/>
    <property type="project" value="TreeGrafter"/>
</dbReference>
<dbReference type="AlphaFoldDB" id="A0AAQ4EII3"/>
<dbReference type="InterPro" id="IPR046360">
    <property type="entry name" value="T-box_DNA-bd"/>
</dbReference>
<dbReference type="GO" id="GO:0000978">
    <property type="term" value="F:RNA polymerase II cis-regulatory region sequence-specific DNA binding"/>
    <property type="evidence" value="ECO:0007669"/>
    <property type="project" value="InterPro"/>
</dbReference>
<evidence type="ECO:0000256" key="3">
    <source>
        <dbReference type="ARBA" id="ARBA00023163"/>
    </source>
</evidence>
<dbReference type="GO" id="GO:0001708">
    <property type="term" value="P:cell fate specification"/>
    <property type="evidence" value="ECO:0007669"/>
    <property type="project" value="TreeGrafter"/>
</dbReference>
<evidence type="ECO:0000256" key="2">
    <source>
        <dbReference type="ARBA" id="ARBA00023125"/>
    </source>
</evidence>